<dbReference type="RefSeq" id="WP_305961686.1">
    <property type="nucleotide sequence ID" value="NZ_JAVAMQ010000001.1"/>
</dbReference>
<sequence>MRICRSKQAMRDCVNAWRAEGQRVALVATMGALHAGHMHLVARARDWLDTQGGGRVVTSIFVNPTQFDQQADLDRYPRDEDTDLALLRQAGCDAAFLPTVADIYRPGAQTTVEVGGLSRMLIGRLRPGHFRGMTTIVTKLFNIVGPDATTFGEKDYQQLTIVRQMVADLDMPIQIIGVPTVREADGLAMSSRNRRLTPGDRAAAPVLNRALDTGQQMIAAGAGLAAVRRAMRAVLRSEPRCELRSLDIRDAGDLSRITRIDGPVVMLLAARFGDVLLIDQRVAQP</sequence>
<evidence type="ECO:0000313" key="9">
    <source>
        <dbReference type="EMBL" id="MDP5305814.1"/>
    </source>
</evidence>
<dbReference type="HAMAP" id="MF_00158">
    <property type="entry name" value="PanC"/>
    <property type="match status" value="1"/>
</dbReference>
<evidence type="ECO:0000256" key="4">
    <source>
        <dbReference type="ARBA" id="ARBA00022655"/>
    </source>
</evidence>
<dbReference type="InterPro" id="IPR014729">
    <property type="entry name" value="Rossmann-like_a/b/a_fold"/>
</dbReference>
<evidence type="ECO:0000256" key="8">
    <source>
        <dbReference type="HAMAP-Rule" id="MF_00158"/>
    </source>
</evidence>
<feature type="binding site" evidence="8">
    <location>
        <position position="158"/>
    </location>
    <ligand>
        <name>(R)-pantoate</name>
        <dbReference type="ChEBI" id="CHEBI:15980"/>
    </ligand>
</feature>
<keyword evidence="4 8" id="KW-0566">Pantothenate biosynthesis</keyword>
<comment type="miscellaneous">
    <text evidence="8">The reaction proceeds by a bi uni uni bi ping pong mechanism.</text>
</comment>
<dbReference type="PANTHER" id="PTHR21299:SF1">
    <property type="entry name" value="PANTOATE--BETA-ALANINE LIGASE"/>
    <property type="match status" value="1"/>
</dbReference>
<feature type="binding site" evidence="8">
    <location>
        <position position="181"/>
    </location>
    <ligand>
        <name>ATP</name>
        <dbReference type="ChEBI" id="CHEBI:30616"/>
    </ligand>
</feature>
<keyword evidence="3 8" id="KW-0436">Ligase</keyword>
<dbReference type="Pfam" id="PF02569">
    <property type="entry name" value="Pantoate_ligase"/>
    <property type="match status" value="1"/>
</dbReference>
<comment type="catalytic activity">
    <reaction evidence="7 8">
        <text>(R)-pantoate + beta-alanine + ATP = (R)-pantothenate + AMP + diphosphate + H(+)</text>
        <dbReference type="Rhea" id="RHEA:10912"/>
        <dbReference type="ChEBI" id="CHEBI:15378"/>
        <dbReference type="ChEBI" id="CHEBI:15980"/>
        <dbReference type="ChEBI" id="CHEBI:29032"/>
        <dbReference type="ChEBI" id="CHEBI:30616"/>
        <dbReference type="ChEBI" id="CHEBI:33019"/>
        <dbReference type="ChEBI" id="CHEBI:57966"/>
        <dbReference type="ChEBI" id="CHEBI:456215"/>
        <dbReference type="EC" id="6.3.2.1"/>
    </reaction>
</comment>
<feature type="binding site" evidence="8">
    <location>
        <begin position="152"/>
        <end position="155"/>
    </location>
    <ligand>
        <name>ATP</name>
        <dbReference type="ChEBI" id="CHEBI:30616"/>
    </ligand>
</feature>
<dbReference type="Proteomes" id="UP001224997">
    <property type="component" value="Unassembled WGS sequence"/>
</dbReference>
<feature type="active site" description="Proton donor" evidence="8">
    <location>
        <position position="37"/>
    </location>
</feature>
<comment type="subunit">
    <text evidence="8">Homodimer.</text>
</comment>
<protein>
    <recommendedName>
        <fullName evidence="8">Pantothenate synthetase</fullName>
        <shortName evidence="8">PS</shortName>
        <ecNumber evidence="8">6.3.2.1</ecNumber>
    </recommendedName>
    <alternativeName>
        <fullName evidence="8">Pantoate--beta-alanine ligase</fullName>
    </alternativeName>
    <alternativeName>
        <fullName evidence="8">Pantoate-activating enzyme</fullName>
    </alternativeName>
</protein>
<dbReference type="EMBL" id="JAVAMQ010000001">
    <property type="protein sequence ID" value="MDP5305814.1"/>
    <property type="molecule type" value="Genomic_DNA"/>
</dbReference>
<evidence type="ECO:0000256" key="7">
    <source>
        <dbReference type="ARBA" id="ARBA00048258"/>
    </source>
</evidence>
<dbReference type="InterPro" id="IPR042176">
    <property type="entry name" value="Pantoate_ligase_C"/>
</dbReference>
<dbReference type="EC" id="6.3.2.1" evidence="8"/>
<feature type="binding site" evidence="8">
    <location>
        <position position="66"/>
    </location>
    <ligand>
        <name>beta-alanine</name>
        <dbReference type="ChEBI" id="CHEBI:57966"/>
    </ligand>
</feature>
<dbReference type="Gene3D" id="3.40.50.620">
    <property type="entry name" value="HUPs"/>
    <property type="match status" value="1"/>
</dbReference>
<comment type="similarity">
    <text evidence="2 8">Belongs to the pantothenate synthetase family.</text>
</comment>
<evidence type="ECO:0000256" key="2">
    <source>
        <dbReference type="ARBA" id="ARBA00009256"/>
    </source>
</evidence>
<evidence type="ECO:0000256" key="5">
    <source>
        <dbReference type="ARBA" id="ARBA00022741"/>
    </source>
</evidence>
<organism evidence="9 10">
    <name type="scientific">Paracoccus spongiarum</name>
    <dbReference type="NCBI Taxonomy" id="3064387"/>
    <lineage>
        <taxon>Bacteria</taxon>
        <taxon>Pseudomonadati</taxon>
        <taxon>Pseudomonadota</taxon>
        <taxon>Alphaproteobacteria</taxon>
        <taxon>Rhodobacterales</taxon>
        <taxon>Paracoccaceae</taxon>
        <taxon>Paracoccus</taxon>
    </lineage>
</organism>
<dbReference type="GO" id="GO:0016874">
    <property type="term" value="F:ligase activity"/>
    <property type="evidence" value="ECO:0007669"/>
    <property type="project" value="UniProtKB-KW"/>
</dbReference>
<keyword evidence="8" id="KW-0963">Cytoplasm</keyword>
<dbReference type="InterPro" id="IPR003721">
    <property type="entry name" value="Pantoate_ligase"/>
</dbReference>
<comment type="function">
    <text evidence="8">Catalyzes the condensation of pantoate with beta-alanine in an ATP-dependent reaction via a pantoyl-adenylate intermediate.</text>
</comment>
<dbReference type="SUPFAM" id="SSF52374">
    <property type="entry name" value="Nucleotidylyl transferase"/>
    <property type="match status" value="1"/>
</dbReference>
<dbReference type="PANTHER" id="PTHR21299">
    <property type="entry name" value="CYTIDYLATE KINASE/PANTOATE-BETA-ALANINE LIGASE"/>
    <property type="match status" value="1"/>
</dbReference>
<comment type="caution">
    <text evidence="9">The sequence shown here is derived from an EMBL/GenBank/DDBJ whole genome shotgun (WGS) entry which is preliminary data.</text>
</comment>
<keyword evidence="10" id="KW-1185">Reference proteome</keyword>
<evidence type="ECO:0000256" key="6">
    <source>
        <dbReference type="ARBA" id="ARBA00022840"/>
    </source>
</evidence>
<dbReference type="NCBIfam" id="TIGR00018">
    <property type="entry name" value="panC"/>
    <property type="match status" value="1"/>
</dbReference>
<keyword evidence="6 8" id="KW-0067">ATP-binding</keyword>
<feature type="binding site" evidence="8">
    <location>
        <begin position="30"/>
        <end position="37"/>
    </location>
    <ligand>
        <name>ATP</name>
        <dbReference type="ChEBI" id="CHEBI:30616"/>
    </ligand>
</feature>
<keyword evidence="5 8" id="KW-0547">Nucleotide-binding</keyword>
<evidence type="ECO:0000256" key="3">
    <source>
        <dbReference type="ARBA" id="ARBA00022598"/>
    </source>
</evidence>
<feature type="binding site" evidence="8">
    <location>
        <position position="66"/>
    </location>
    <ligand>
        <name>(R)-pantoate</name>
        <dbReference type="ChEBI" id="CHEBI:15980"/>
    </ligand>
</feature>
<name>A0ABT9J7M8_9RHOB</name>
<proteinExistence type="inferred from homology"/>
<dbReference type="CDD" id="cd00560">
    <property type="entry name" value="PanC"/>
    <property type="match status" value="1"/>
</dbReference>
<evidence type="ECO:0000313" key="10">
    <source>
        <dbReference type="Proteomes" id="UP001224997"/>
    </source>
</evidence>
<feature type="binding site" evidence="8">
    <location>
        <begin position="189"/>
        <end position="192"/>
    </location>
    <ligand>
        <name>ATP</name>
        <dbReference type="ChEBI" id="CHEBI:30616"/>
    </ligand>
</feature>
<reference evidence="9 10" key="1">
    <citation type="submission" date="2023-08" db="EMBL/GenBank/DDBJ databases">
        <authorList>
            <person name="Park J.-S."/>
        </authorList>
    </citation>
    <scope>NUCLEOTIDE SEQUENCE [LARGE SCALE GENOMIC DNA]</scope>
    <source>
        <strain evidence="9 10">2205BS29-5</strain>
    </source>
</reference>
<dbReference type="Gene3D" id="3.30.1300.10">
    <property type="entry name" value="Pantoate-beta-alanine ligase, C-terminal domain"/>
    <property type="match status" value="1"/>
</dbReference>
<comment type="subcellular location">
    <subcellularLocation>
        <location evidence="8">Cytoplasm</location>
    </subcellularLocation>
</comment>
<accession>A0ABT9J7M8</accession>
<comment type="pathway">
    <text evidence="1 8">Cofactor biosynthesis; (R)-pantothenate biosynthesis; (R)-pantothenate from (R)-pantoate and beta-alanine: step 1/1.</text>
</comment>
<evidence type="ECO:0000256" key="1">
    <source>
        <dbReference type="ARBA" id="ARBA00004990"/>
    </source>
</evidence>
<gene>
    <name evidence="8 9" type="primary">panC</name>
    <name evidence="9" type="ORF">Q5Y72_01730</name>
</gene>